<dbReference type="PROSITE" id="PS50003">
    <property type="entry name" value="PH_DOMAIN"/>
    <property type="match status" value="1"/>
</dbReference>
<dbReference type="Pfam" id="PF15405">
    <property type="entry name" value="PH_5"/>
    <property type="match status" value="1"/>
</dbReference>
<keyword evidence="1" id="KW-0597">Phosphoprotein</keyword>
<evidence type="ECO:0000259" key="3">
    <source>
        <dbReference type="PROSITE" id="PS50003"/>
    </source>
</evidence>
<feature type="domain" description="CNH" evidence="4">
    <location>
        <begin position="187"/>
        <end position="493"/>
    </location>
</feature>
<organism evidence="5 6">
    <name type="scientific">Favolaschia claudopus</name>
    <dbReference type="NCBI Taxonomy" id="2862362"/>
    <lineage>
        <taxon>Eukaryota</taxon>
        <taxon>Fungi</taxon>
        <taxon>Dikarya</taxon>
        <taxon>Basidiomycota</taxon>
        <taxon>Agaricomycotina</taxon>
        <taxon>Agaricomycetes</taxon>
        <taxon>Agaricomycetidae</taxon>
        <taxon>Agaricales</taxon>
        <taxon>Marasmiineae</taxon>
        <taxon>Mycenaceae</taxon>
        <taxon>Favolaschia</taxon>
    </lineage>
</organism>
<dbReference type="Gene3D" id="2.30.29.30">
    <property type="entry name" value="Pleckstrin-homology domain (PH domain)/Phosphotyrosine-binding domain (PTB)"/>
    <property type="match status" value="1"/>
</dbReference>
<dbReference type="InterPro" id="IPR011993">
    <property type="entry name" value="PH-like_dom_sf"/>
</dbReference>
<protein>
    <submittedName>
        <fullName evidence="5">CNH domain-containing protein</fullName>
    </submittedName>
</protein>
<dbReference type="Pfam" id="PF00780">
    <property type="entry name" value="CNH"/>
    <property type="match status" value="1"/>
</dbReference>
<evidence type="ECO:0000256" key="1">
    <source>
        <dbReference type="ARBA" id="ARBA00022553"/>
    </source>
</evidence>
<dbReference type="PANTHER" id="PTHR46572:SF1">
    <property type="entry name" value="RHO1 GUANINE NUCLEOTIDE EXCHANGE FACTOR TUS1"/>
    <property type="match status" value="1"/>
</dbReference>
<evidence type="ECO:0000313" key="6">
    <source>
        <dbReference type="Proteomes" id="UP001362999"/>
    </source>
</evidence>
<comment type="caution">
    <text evidence="5">The sequence shown here is derived from an EMBL/GenBank/DDBJ whole genome shotgun (WGS) entry which is preliminary data.</text>
</comment>
<evidence type="ECO:0000256" key="2">
    <source>
        <dbReference type="ARBA" id="ARBA00022658"/>
    </source>
</evidence>
<keyword evidence="2" id="KW-0344">Guanine-nucleotide releasing factor</keyword>
<evidence type="ECO:0000259" key="4">
    <source>
        <dbReference type="PROSITE" id="PS50219"/>
    </source>
</evidence>
<accession>A0AAW0BZA8</accession>
<dbReference type="InterPro" id="IPR052233">
    <property type="entry name" value="Rho-type_GEFs"/>
</dbReference>
<dbReference type="SUPFAM" id="SSF50729">
    <property type="entry name" value="PH domain-like"/>
    <property type="match status" value="1"/>
</dbReference>
<dbReference type="PANTHER" id="PTHR46572">
    <property type="entry name" value="RHO1 GDP-GTP EXCHANGE PROTEIN 1-RELATED"/>
    <property type="match status" value="1"/>
</dbReference>
<sequence length="540" mass="60685">MSSPPEKLVELQRYHSNIVFKSGEFIDLDLLNDNRSLLHTGTLSMQLRSRTWSEVFVLLFDNYLVITGLRETDGTTQYHVVKRPVPLELLTLVNFTDPPVQRGNPGLLNKLRGGAAAEAPTDGFPCMIRHNARAGGSYVMYADTAQVRTEWQRKLVEALSLRRVVQESNKVFEVEMLNSDTLDKSLTGKITCSVPFNTPDGRALMAIGGTDGVWVGSRPGLHSVKRVLDLQFVTQLAVVEDFGVFIVLANETLFAYHIEALAPSSPPKVNLDLTPQKLGNKAQFFVVGNLHGRILVAFMKKKANDSIFRMVEPIPDKINQQPKTSTVRGSPSESPISEWFRVYRDFFLEAESFDLVFLKARIVITTTSGFEVMDLSDFKSVTIPPREQLDKQLVKRMKTCRPVGAFRVRDGEEFLLCFNEFGLYVTKHGDPSPTRSVCTVEWEGNVQRAVLQAPYLLLFDADFIEVRDLGTGRLVQIIPGQDIRCLWDGRGRVSVDGQRKEKEELVRIQAVMNIMGRQRVFQLVPLVPLSVIPESQSTKA</sequence>
<dbReference type="PROSITE" id="PS50219">
    <property type="entry name" value="CNH"/>
    <property type="match status" value="1"/>
</dbReference>
<dbReference type="AlphaFoldDB" id="A0AAW0BZA8"/>
<dbReference type="InterPro" id="IPR041675">
    <property type="entry name" value="PH_5"/>
</dbReference>
<dbReference type="InterPro" id="IPR001180">
    <property type="entry name" value="CNH_dom"/>
</dbReference>
<dbReference type="InterPro" id="IPR001849">
    <property type="entry name" value="PH_domain"/>
</dbReference>
<evidence type="ECO:0000313" key="5">
    <source>
        <dbReference type="EMBL" id="KAK7031620.1"/>
    </source>
</evidence>
<dbReference type="SMART" id="SM00233">
    <property type="entry name" value="PH"/>
    <property type="match status" value="1"/>
</dbReference>
<dbReference type="GO" id="GO:0005085">
    <property type="term" value="F:guanyl-nucleotide exchange factor activity"/>
    <property type="evidence" value="ECO:0007669"/>
    <property type="project" value="UniProtKB-KW"/>
</dbReference>
<proteinExistence type="predicted"/>
<feature type="domain" description="PH" evidence="3">
    <location>
        <begin position="36"/>
        <end position="160"/>
    </location>
</feature>
<gene>
    <name evidence="5" type="ORF">R3P38DRAFT_2521996</name>
</gene>
<keyword evidence="6" id="KW-1185">Reference proteome</keyword>
<dbReference type="SMART" id="SM00036">
    <property type="entry name" value="CNH"/>
    <property type="match status" value="1"/>
</dbReference>
<reference evidence="5 6" key="1">
    <citation type="journal article" date="2024" name="J Genomics">
        <title>Draft genome sequencing and assembly of Favolaschia claudopus CIRM-BRFM 2984 isolated from oak limbs.</title>
        <authorList>
            <person name="Navarro D."/>
            <person name="Drula E."/>
            <person name="Chaduli D."/>
            <person name="Cazenave R."/>
            <person name="Ahrendt S."/>
            <person name="Wang J."/>
            <person name="Lipzen A."/>
            <person name="Daum C."/>
            <person name="Barry K."/>
            <person name="Grigoriev I.V."/>
            <person name="Favel A."/>
            <person name="Rosso M.N."/>
            <person name="Martin F."/>
        </authorList>
    </citation>
    <scope>NUCLEOTIDE SEQUENCE [LARGE SCALE GENOMIC DNA]</scope>
    <source>
        <strain evidence="5 6">CIRM-BRFM 2984</strain>
    </source>
</reference>
<dbReference type="Proteomes" id="UP001362999">
    <property type="component" value="Unassembled WGS sequence"/>
</dbReference>
<name>A0AAW0BZA8_9AGAR</name>
<dbReference type="EMBL" id="JAWWNJ010000024">
    <property type="protein sequence ID" value="KAK7031620.1"/>
    <property type="molecule type" value="Genomic_DNA"/>
</dbReference>